<sequence length="28" mass="3266">MFYRTFVLFRAADSPRAAPVPGFHFQVH</sequence>
<dbReference type="EMBL" id="GBXM01089167">
    <property type="protein sequence ID" value="JAH19410.1"/>
    <property type="molecule type" value="Transcribed_RNA"/>
</dbReference>
<organism evidence="1">
    <name type="scientific">Anguilla anguilla</name>
    <name type="common">European freshwater eel</name>
    <name type="synonym">Muraena anguilla</name>
    <dbReference type="NCBI Taxonomy" id="7936"/>
    <lineage>
        <taxon>Eukaryota</taxon>
        <taxon>Metazoa</taxon>
        <taxon>Chordata</taxon>
        <taxon>Craniata</taxon>
        <taxon>Vertebrata</taxon>
        <taxon>Euteleostomi</taxon>
        <taxon>Actinopterygii</taxon>
        <taxon>Neopterygii</taxon>
        <taxon>Teleostei</taxon>
        <taxon>Anguilliformes</taxon>
        <taxon>Anguillidae</taxon>
        <taxon>Anguilla</taxon>
    </lineage>
</organism>
<name>A0A0E9QT26_ANGAN</name>
<evidence type="ECO:0000313" key="1">
    <source>
        <dbReference type="EMBL" id="JAH19410.1"/>
    </source>
</evidence>
<protein>
    <submittedName>
        <fullName evidence="1">Uncharacterized protein</fullName>
    </submittedName>
</protein>
<proteinExistence type="predicted"/>
<dbReference type="AlphaFoldDB" id="A0A0E9QT26"/>
<reference evidence="1" key="2">
    <citation type="journal article" date="2015" name="Fish Shellfish Immunol.">
        <title>Early steps in the European eel (Anguilla anguilla)-Vibrio vulnificus interaction in the gills: Role of the RtxA13 toxin.</title>
        <authorList>
            <person name="Callol A."/>
            <person name="Pajuelo D."/>
            <person name="Ebbesson L."/>
            <person name="Teles M."/>
            <person name="MacKenzie S."/>
            <person name="Amaro C."/>
        </authorList>
    </citation>
    <scope>NUCLEOTIDE SEQUENCE</scope>
</reference>
<accession>A0A0E9QT26</accession>
<reference evidence="1" key="1">
    <citation type="submission" date="2014-11" db="EMBL/GenBank/DDBJ databases">
        <authorList>
            <person name="Amaro Gonzalez C."/>
        </authorList>
    </citation>
    <scope>NUCLEOTIDE SEQUENCE</scope>
</reference>